<dbReference type="EMBL" id="KN831768">
    <property type="protein sequence ID" value="KIM48703.1"/>
    <property type="molecule type" value="Genomic_DNA"/>
</dbReference>
<evidence type="ECO:0000259" key="1">
    <source>
        <dbReference type="Pfam" id="PF00149"/>
    </source>
</evidence>
<reference evidence="3" key="2">
    <citation type="submission" date="2015-01" db="EMBL/GenBank/DDBJ databases">
        <title>Evolutionary Origins and Diversification of the Mycorrhizal Mutualists.</title>
        <authorList>
            <consortium name="DOE Joint Genome Institute"/>
            <consortium name="Mycorrhizal Genomics Consortium"/>
            <person name="Kohler A."/>
            <person name="Kuo A."/>
            <person name="Nagy L.G."/>
            <person name="Floudas D."/>
            <person name="Copeland A."/>
            <person name="Barry K.W."/>
            <person name="Cichocki N."/>
            <person name="Veneault-Fourrey C."/>
            <person name="LaButti K."/>
            <person name="Lindquist E.A."/>
            <person name="Lipzen A."/>
            <person name="Lundell T."/>
            <person name="Morin E."/>
            <person name="Murat C."/>
            <person name="Riley R."/>
            <person name="Ohm R."/>
            <person name="Sun H."/>
            <person name="Tunlid A."/>
            <person name="Henrissat B."/>
            <person name="Grigoriev I.V."/>
            <person name="Hibbett D.S."/>
            <person name="Martin F."/>
        </authorList>
    </citation>
    <scope>NUCLEOTIDE SEQUENCE [LARGE SCALE GENOMIC DNA]</scope>
    <source>
        <strain evidence="3">h7</strain>
    </source>
</reference>
<accession>A0A0C2YG62</accession>
<dbReference type="PANTHER" id="PTHR37844:SF2">
    <property type="entry name" value="SER_THR PROTEIN PHOSPHATASE SUPERFAMILY (AFU_ORTHOLOGUE AFUA_1G14840)"/>
    <property type="match status" value="1"/>
</dbReference>
<feature type="domain" description="Calcineurin-like phosphoesterase" evidence="1">
    <location>
        <begin position="7"/>
        <end position="229"/>
    </location>
</feature>
<sequence>MVAFQLLSDLHLEVERGSTPPYIFDFPVAAPNLALLGDIGWTRDDRLFEWLELQLSRFERVFFVIGNHEPRLLTLEENLTRLETFAARFSPTTRGSDGEFILLHRRRYDLNSTLSILGCTLWSALNPDNLDVLSRTLTDFRRIEAFTPTSYTTAHQTDLDWLTSTIHDIRTTEPERRVVVFSHHAPTLNGTSDPKFSGGPTSGAFATELTRTSVWAKPVVLWAFGHTHWCCDFKRDGVRVVANQRGTGIGGQIESFDASKVIVIDQDIRGVRSNTFTRKLRKLVAGLY</sequence>
<dbReference type="InterPro" id="IPR029052">
    <property type="entry name" value="Metallo-depent_PP-like"/>
</dbReference>
<protein>
    <recommendedName>
        <fullName evidence="1">Calcineurin-like phosphoesterase domain-containing protein</fullName>
    </recommendedName>
</protein>
<dbReference type="Pfam" id="PF00149">
    <property type="entry name" value="Metallophos"/>
    <property type="match status" value="1"/>
</dbReference>
<dbReference type="HOGENOM" id="CLU_060372_0_1_1"/>
<proteinExistence type="predicted"/>
<dbReference type="GO" id="GO:0016787">
    <property type="term" value="F:hydrolase activity"/>
    <property type="evidence" value="ECO:0007669"/>
    <property type="project" value="InterPro"/>
</dbReference>
<dbReference type="InterPro" id="IPR004843">
    <property type="entry name" value="Calcineurin-like_PHP"/>
</dbReference>
<organism evidence="2 3">
    <name type="scientific">Hebeloma cylindrosporum</name>
    <dbReference type="NCBI Taxonomy" id="76867"/>
    <lineage>
        <taxon>Eukaryota</taxon>
        <taxon>Fungi</taxon>
        <taxon>Dikarya</taxon>
        <taxon>Basidiomycota</taxon>
        <taxon>Agaricomycotina</taxon>
        <taxon>Agaricomycetes</taxon>
        <taxon>Agaricomycetidae</taxon>
        <taxon>Agaricales</taxon>
        <taxon>Agaricineae</taxon>
        <taxon>Hymenogastraceae</taxon>
        <taxon>Hebeloma</taxon>
    </lineage>
</organism>
<dbReference type="PANTHER" id="PTHR37844">
    <property type="entry name" value="SER/THR PROTEIN PHOSPHATASE SUPERFAMILY (AFU_ORTHOLOGUE AFUA_1G14840)"/>
    <property type="match status" value="1"/>
</dbReference>
<dbReference type="Gene3D" id="3.60.21.10">
    <property type="match status" value="1"/>
</dbReference>
<keyword evidence="3" id="KW-1185">Reference proteome</keyword>
<dbReference type="SUPFAM" id="SSF56300">
    <property type="entry name" value="Metallo-dependent phosphatases"/>
    <property type="match status" value="1"/>
</dbReference>
<gene>
    <name evidence="2" type="ORF">M413DRAFT_84237</name>
</gene>
<name>A0A0C2YG62_HEBCY</name>
<dbReference type="OrthoDB" id="550558at2759"/>
<reference evidence="2 3" key="1">
    <citation type="submission" date="2014-04" db="EMBL/GenBank/DDBJ databases">
        <authorList>
            <consortium name="DOE Joint Genome Institute"/>
            <person name="Kuo A."/>
            <person name="Gay G."/>
            <person name="Dore J."/>
            <person name="Kohler A."/>
            <person name="Nagy L.G."/>
            <person name="Floudas D."/>
            <person name="Copeland A."/>
            <person name="Barry K.W."/>
            <person name="Cichocki N."/>
            <person name="Veneault-Fourrey C."/>
            <person name="LaButti K."/>
            <person name="Lindquist E.A."/>
            <person name="Lipzen A."/>
            <person name="Lundell T."/>
            <person name="Morin E."/>
            <person name="Murat C."/>
            <person name="Sun H."/>
            <person name="Tunlid A."/>
            <person name="Henrissat B."/>
            <person name="Grigoriev I.V."/>
            <person name="Hibbett D.S."/>
            <person name="Martin F."/>
            <person name="Nordberg H.P."/>
            <person name="Cantor M.N."/>
            <person name="Hua S.X."/>
        </authorList>
    </citation>
    <scope>NUCLEOTIDE SEQUENCE [LARGE SCALE GENOMIC DNA]</scope>
    <source>
        <strain evidence="3">h7</strain>
    </source>
</reference>
<evidence type="ECO:0000313" key="2">
    <source>
        <dbReference type="EMBL" id="KIM48703.1"/>
    </source>
</evidence>
<evidence type="ECO:0000313" key="3">
    <source>
        <dbReference type="Proteomes" id="UP000053424"/>
    </source>
</evidence>
<dbReference type="AlphaFoldDB" id="A0A0C2YG62"/>
<dbReference type="Proteomes" id="UP000053424">
    <property type="component" value="Unassembled WGS sequence"/>
</dbReference>